<dbReference type="InterPro" id="IPR014794">
    <property type="entry name" value="DUF1779"/>
</dbReference>
<keyword evidence="1" id="KW-0614">Plasmid</keyword>
<dbReference type="InterPro" id="IPR036209">
    <property type="entry name" value="YwmB-like_sf"/>
</dbReference>
<dbReference type="SUPFAM" id="SSF143842">
    <property type="entry name" value="YwmB-like"/>
    <property type="match status" value="1"/>
</dbReference>
<protein>
    <recommendedName>
        <fullName evidence="3">TATA-box binding protein</fullName>
    </recommendedName>
</protein>
<reference evidence="1 2" key="1">
    <citation type="submission" date="2016-04" db="EMBL/GenBank/DDBJ databases">
        <title>Complete genome sequence of Bacillus oceanisediminis strain 2691.</title>
        <authorList>
            <person name="Jeong H."/>
            <person name="Kim H.J."/>
            <person name="Lee D.-W."/>
        </authorList>
    </citation>
    <scope>NUCLEOTIDE SEQUENCE [LARGE SCALE GENOMIC DNA]</scope>
    <source>
        <strain evidence="1 2">2691</strain>
        <plasmid evidence="2">pbo1</plasmid>
    </source>
</reference>
<geneLocation type="plasmid" evidence="2">
    <name>pbo1</name>
</geneLocation>
<dbReference type="Gene3D" id="3.30.360.40">
    <property type="entry name" value="YwmB-like"/>
    <property type="match status" value="1"/>
</dbReference>
<evidence type="ECO:0008006" key="3">
    <source>
        <dbReference type="Google" id="ProtNLM"/>
    </source>
</evidence>
<organism evidence="1 2">
    <name type="scientific">Cytobacillus oceanisediminis 2691</name>
    <dbReference type="NCBI Taxonomy" id="1196031"/>
    <lineage>
        <taxon>Bacteria</taxon>
        <taxon>Bacillati</taxon>
        <taxon>Bacillota</taxon>
        <taxon>Bacilli</taxon>
        <taxon>Bacillales</taxon>
        <taxon>Bacillaceae</taxon>
        <taxon>Cytobacillus</taxon>
    </lineage>
</organism>
<gene>
    <name evidence="1" type="ORF">A361_28130</name>
</gene>
<dbReference type="KEGG" id="bon:A361_28130"/>
<dbReference type="Proteomes" id="UP000077856">
    <property type="component" value="Plasmid pBO1"/>
</dbReference>
<evidence type="ECO:0000313" key="1">
    <source>
        <dbReference type="EMBL" id="AND43042.1"/>
    </source>
</evidence>
<proteinExistence type="predicted"/>
<dbReference type="EMBL" id="CP015507">
    <property type="protein sequence ID" value="AND43042.1"/>
    <property type="molecule type" value="Genomic_DNA"/>
</dbReference>
<dbReference type="Gene3D" id="3.30.2030.10">
    <property type="entry name" value="YwmB-like"/>
    <property type="match status" value="1"/>
</dbReference>
<dbReference type="Pfam" id="PF08680">
    <property type="entry name" value="DUF1779"/>
    <property type="match status" value="1"/>
</dbReference>
<sequence length="236" mass="27921">MKEAFFSISLAVFLIFFYGQVGQGKDDNLLYIVNSLDEMNAKISEWSMYYKYDVRYSDSLSTFREHEATLKNKYPNFQWEENRVKDHHIILTGKLNRKDTREQIVLTVLKDGNRFKLLQTYSYTSEIWSQDEYLRLTNIFENKHNLYFTVKSNIMPSKHQKLSDKANNILDKLSSQPVEQLVEENFVSVSAYKNSWENFLLTRNNEKMNLQLGLRKNHEDKLISITIGSPIITIEY</sequence>
<evidence type="ECO:0000313" key="2">
    <source>
        <dbReference type="Proteomes" id="UP000077856"/>
    </source>
</evidence>
<dbReference type="AlphaFoldDB" id="A0A160MHS8"/>
<name>A0A160MHS8_9BACI</name>
<dbReference type="eggNOG" id="ENOG5032N4A">
    <property type="taxonomic scope" value="Bacteria"/>
</dbReference>
<accession>A0A160MHS8</accession>
<dbReference type="RefSeq" id="WP_019380841.1">
    <property type="nucleotide sequence ID" value="NZ_CP015507.1"/>
</dbReference>